<evidence type="ECO:0000313" key="2">
    <source>
        <dbReference type="EMBL" id="KJA14996.1"/>
    </source>
</evidence>
<sequence>MSPDGHPPPPHRGTHGGQWKARAVGAQTAVARWEWCIAHHDGAGAPDVAVRHGDIGGMTPLDLACTADGVIWCAGRVRRPGPACRRLSTRVAIHERGSGESAPASLPCVITPWCVTGTAEPERACAAPHRTRCSLVITENFLVDFPEENRSARTRARWDAPVFLGGSVQRRSSCNLCVLSQRAVNASGCSGHLAP</sequence>
<name>A0A0D2NEB0_HYPSF</name>
<dbReference type="Proteomes" id="UP000054270">
    <property type="component" value="Unassembled WGS sequence"/>
</dbReference>
<organism evidence="2 3">
    <name type="scientific">Hypholoma sublateritium (strain FD-334 SS-4)</name>
    <dbReference type="NCBI Taxonomy" id="945553"/>
    <lineage>
        <taxon>Eukaryota</taxon>
        <taxon>Fungi</taxon>
        <taxon>Dikarya</taxon>
        <taxon>Basidiomycota</taxon>
        <taxon>Agaricomycotina</taxon>
        <taxon>Agaricomycetes</taxon>
        <taxon>Agaricomycetidae</taxon>
        <taxon>Agaricales</taxon>
        <taxon>Agaricineae</taxon>
        <taxon>Strophariaceae</taxon>
        <taxon>Hypholoma</taxon>
    </lineage>
</organism>
<dbReference type="EMBL" id="KN817657">
    <property type="protein sequence ID" value="KJA14996.1"/>
    <property type="molecule type" value="Genomic_DNA"/>
</dbReference>
<gene>
    <name evidence="2" type="ORF">HYPSUDRAFT_410753</name>
</gene>
<reference evidence="3" key="1">
    <citation type="submission" date="2014-04" db="EMBL/GenBank/DDBJ databases">
        <title>Evolutionary Origins and Diversification of the Mycorrhizal Mutualists.</title>
        <authorList>
            <consortium name="DOE Joint Genome Institute"/>
            <consortium name="Mycorrhizal Genomics Consortium"/>
            <person name="Kohler A."/>
            <person name="Kuo A."/>
            <person name="Nagy L.G."/>
            <person name="Floudas D."/>
            <person name="Copeland A."/>
            <person name="Barry K.W."/>
            <person name="Cichocki N."/>
            <person name="Veneault-Fourrey C."/>
            <person name="LaButti K."/>
            <person name="Lindquist E.A."/>
            <person name="Lipzen A."/>
            <person name="Lundell T."/>
            <person name="Morin E."/>
            <person name="Murat C."/>
            <person name="Riley R."/>
            <person name="Ohm R."/>
            <person name="Sun H."/>
            <person name="Tunlid A."/>
            <person name="Henrissat B."/>
            <person name="Grigoriev I.V."/>
            <person name="Hibbett D.S."/>
            <person name="Martin F."/>
        </authorList>
    </citation>
    <scope>NUCLEOTIDE SEQUENCE [LARGE SCALE GENOMIC DNA]</scope>
    <source>
        <strain evidence="3">FD-334 SS-4</strain>
    </source>
</reference>
<dbReference type="AlphaFoldDB" id="A0A0D2NEB0"/>
<evidence type="ECO:0000313" key="3">
    <source>
        <dbReference type="Proteomes" id="UP000054270"/>
    </source>
</evidence>
<keyword evidence="3" id="KW-1185">Reference proteome</keyword>
<evidence type="ECO:0000256" key="1">
    <source>
        <dbReference type="SAM" id="MobiDB-lite"/>
    </source>
</evidence>
<protein>
    <submittedName>
        <fullName evidence="2">Uncharacterized protein</fullName>
    </submittedName>
</protein>
<proteinExistence type="predicted"/>
<feature type="region of interest" description="Disordered" evidence="1">
    <location>
        <begin position="1"/>
        <end position="23"/>
    </location>
</feature>
<accession>A0A0D2NEB0</accession>
<feature type="compositionally biased region" description="Pro residues" evidence="1">
    <location>
        <begin position="1"/>
        <end position="11"/>
    </location>
</feature>